<feature type="signal peptide" evidence="7">
    <location>
        <begin position="1"/>
        <end position="22"/>
    </location>
</feature>
<evidence type="ECO:0000313" key="10">
    <source>
        <dbReference type="Proteomes" id="UP000287033"/>
    </source>
</evidence>
<feature type="disulfide bond" evidence="6">
    <location>
        <begin position="107"/>
        <end position="122"/>
    </location>
</feature>
<dbReference type="SUPFAM" id="SSF57055">
    <property type="entry name" value="Agouti-related protein"/>
    <property type="match status" value="1"/>
</dbReference>
<evidence type="ECO:0000259" key="8">
    <source>
        <dbReference type="PROSITE" id="PS51150"/>
    </source>
</evidence>
<dbReference type="GO" id="GO:0005184">
    <property type="term" value="F:neuropeptide hormone activity"/>
    <property type="evidence" value="ECO:0007669"/>
    <property type="project" value="TreeGrafter"/>
</dbReference>
<dbReference type="Gene3D" id="4.10.760.10">
    <property type="entry name" value="Agouti domain"/>
    <property type="match status" value="1"/>
</dbReference>
<evidence type="ECO:0000256" key="4">
    <source>
        <dbReference type="ARBA" id="ARBA00022854"/>
    </source>
</evidence>
<comment type="subcellular location">
    <subcellularLocation>
        <location evidence="1">Secreted</location>
    </subcellularLocation>
</comment>
<evidence type="ECO:0000256" key="1">
    <source>
        <dbReference type="ARBA" id="ARBA00004613"/>
    </source>
</evidence>
<feature type="domain" description="Agouti" evidence="8">
    <location>
        <begin position="107"/>
        <end position="146"/>
    </location>
</feature>
<dbReference type="GO" id="GO:2000253">
    <property type="term" value="P:positive regulation of feeding behavior"/>
    <property type="evidence" value="ECO:0007669"/>
    <property type="project" value="TreeGrafter"/>
</dbReference>
<dbReference type="GO" id="GO:0007218">
    <property type="term" value="P:neuropeptide signaling pathway"/>
    <property type="evidence" value="ECO:0007669"/>
    <property type="project" value="TreeGrafter"/>
</dbReference>
<comment type="caution">
    <text evidence="9">The sequence shown here is derived from an EMBL/GenBank/DDBJ whole genome shotgun (WGS) entry which is preliminary data.</text>
</comment>
<reference evidence="9 10" key="1">
    <citation type="journal article" date="2018" name="Nat. Ecol. Evol.">
        <title>Shark genomes provide insights into elasmobranch evolution and the origin of vertebrates.</title>
        <authorList>
            <person name="Hara Y"/>
            <person name="Yamaguchi K"/>
            <person name="Onimaru K"/>
            <person name="Kadota M"/>
            <person name="Koyanagi M"/>
            <person name="Keeley SD"/>
            <person name="Tatsumi K"/>
            <person name="Tanaka K"/>
            <person name="Motone F"/>
            <person name="Kageyama Y"/>
            <person name="Nozu R"/>
            <person name="Adachi N"/>
            <person name="Nishimura O"/>
            <person name="Nakagawa R"/>
            <person name="Tanegashima C"/>
            <person name="Kiyatake I"/>
            <person name="Matsumoto R"/>
            <person name="Murakumo K"/>
            <person name="Nishida K"/>
            <person name="Terakita A"/>
            <person name="Kuratani S"/>
            <person name="Sato K"/>
            <person name="Hyodo S Kuraku.S."/>
        </authorList>
    </citation>
    <scope>NUCLEOTIDE SEQUENCE [LARGE SCALE GENOMIC DNA]</scope>
</reference>
<evidence type="ECO:0000256" key="2">
    <source>
        <dbReference type="ARBA" id="ARBA00022525"/>
    </source>
</evidence>
<evidence type="ECO:0000256" key="6">
    <source>
        <dbReference type="PROSITE-ProRule" id="PRU00494"/>
    </source>
</evidence>
<dbReference type="PANTHER" id="PTHR16551:SF4">
    <property type="entry name" value="AGOUTI-RELATED PROTEIN"/>
    <property type="match status" value="1"/>
</dbReference>
<feature type="disulfide bond" evidence="6">
    <location>
        <begin position="121"/>
        <end position="139"/>
    </location>
</feature>
<dbReference type="GO" id="GO:0005615">
    <property type="term" value="C:extracellular space"/>
    <property type="evidence" value="ECO:0007669"/>
    <property type="project" value="TreeGrafter"/>
</dbReference>
<dbReference type="OrthoDB" id="9942042at2759"/>
<dbReference type="GO" id="GO:0009755">
    <property type="term" value="P:hormone-mediated signaling pathway"/>
    <property type="evidence" value="ECO:0007669"/>
    <property type="project" value="InterPro"/>
</dbReference>
<feature type="chain" id="PRO_5019215956" description="Agouti domain-containing protein" evidence="7">
    <location>
        <begin position="23"/>
        <end position="151"/>
    </location>
</feature>
<dbReference type="InterPro" id="IPR036836">
    <property type="entry name" value="Agouti_dom_sf"/>
</dbReference>
<dbReference type="GO" id="GO:0070996">
    <property type="term" value="F:type 1 melanocortin receptor binding"/>
    <property type="evidence" value="ECO:0007669"/>
    <property type="project" value="TreeGrafter"/>
</dbReference>
<dbReference type="Proteomes" id="UP000287033">
    <property type="component" value="Unassembled WGS sequence"/>
</dbReference>
<evidence type="ECO:0000256" key="3">
    <source>
        <dbReference type="ARBA" id="ARBA00022729"/>
    </source>
</evidence>
<dbReference type="InterPro" id="IPR007733">
    <property type="entry name" value="Agouti"/>
</dbReference>
<evidence type="ECO:0000256" key="5">
    <source>
        <dbReference type="ARBA" id="ARBA00023157"/>
    </source>
</evidence>
<dbReference type="PROSITE" id="PS51150">
    <property type="entry name" value="AGOUTI_2"/>
    <property type="match status" value="1"/>
</dbReference>
<dbReference type="SMART" id="SM00792">
    <property type="entry name" value="Agouti"/>
    <property type="match status" value="1"/>
</dbReference>
<feature type="disulfide bond" evidence="6">
    <location>
        <begin position="114"/>
        <end position="128"/>
    </location>
</feature>
<dbReference type="EMBL" id="BEZZ01000147">
    <property type="protein sequence ID" value="GCC27040.1"/>
    <property type="molecule type" value="Genomic_DNA"/>
</dbReference>
<dbReference type="GO" id="GO:0008343">
    <property type="term" value="P:adult feeding behavior"/>
    <property type="evidence" value="ECO:0007669"/>
    <property type="project" value="TreeGrafter"/>
</dbReference>
<feature type="non-terminal residue" evidence="9">
    <location>
        <position position="1"/>
    </location>
</feature>
<organism evidence="9 10">
    <name type="scientific">Chiloscyllium punctatum</name>
    <name type="common">Brownbanded bambooshark</name>
    <name type="synonym">Hemiscyllium punctatum</name>
    <dbReference type="NCBI Taxonomy" id="137246"/>
    <lineage>
        <taxon>Eukaryota</taxon>
        <taxon>Metazoa</taxon>
        <taxon>Chordata</taxon>
        <taxon>Craniata</taxon>
        <taxon>Vertebrata</taxon>
        <taxon>Chondrichthyes</taxon>
        <taxon>Elasmobranchii</taxon>
        <taxon>Galeomorphii</taxon>
        <taxon>Galeoidea</taxon>
        <taxon>Orectolobiformes</taxon>
        <taxon>Hemiscylliidae</taxon>
        <taxon>Chiloscyllium</taxon>
    </lineage>
</organism>
<feature type="disulfide bond" evidence="6">
    <location>
        <begin position="130"/>
        <end position="137"/>
    </location>
</feature>
<dbReference type="AlphaFoldDB" id="A0A401S9L5"/>
<evidence type="ECO:0000256" key="7">
    <source>
        <dbReference type="SAM" id="SignalP"/>
    </source>
</evidence>
<proteinExistence type="predicted"/>
<accession>A0A401S9L5</accession>
<dbReference type="Pfam" id="PF05039">
    <property type="entry name" value="Agouti"/>
    <property type="match status" value="1"/>
</dbReference>
<keyword evidence="2" id="KW-0964">Secreted</keyword>
<keyword evidence="3 7" id="KW-0732">Signal</keyword>
<dbReference type="PROSITE" id="PS60024">
    <property type="entry name" value="AGOUTI_1"/>
    <property type="match status" value="1"/>
</dbReference>
<name>A0A401S9L5_CHIPU</name>
<gene>
    <name evidence="9" type="ORF">chiPu_0005461</name>
</gene>
<evidence type="ECO:0000313" key="9">
    <source>
        <dbReference type="EMBL" id="GCC27040.1"/>
    </source>
</evidence>
<feature type="disulfide bond" evidence="6">
    <location>
        <begin position="125"/>
        <end position="146"/>
    </location>
</feature>
<keyword evidence="5 6" id="KW-1015">Disulfide bond</keyword>
<sequence>MIMFKALLLCYWILQMVQIVLASVPSRIVEHAQDSSSVQDVVPHTDLAVLSRIKTLLSASGSLVRPVLNKAMDMVKEDDISNKIMLDPEAISSAVEKDRAERSPRRCVRQLESCFGHALPCCDPCAICYCRFFNAICYCRTIGNSCHQGKI</sequence>
<keyword evidence="4" id="KW-0960">Knottin</keyword>
<dbReference type="OMA" id="SINCHHG"/>
<protein>
    <recommendedName>
        <fullName evidence="8">Agouti domain-containing protein</fullName>
    </recommendedName>
</protein>
<keyword evidence="10" id="KW-1185">Reference proteome</keyword>
<dbReference type="InterPro" id="IPR027300">
    <property type="entry name" value="Agouti_dom"/>
</dbReference>
<dbReference type="STRING" id="137246.A0A401S9L5"/>
<dbReference type="PANTHER" id="PTHR16551">
    <property type="entry name" value="AGOUTI RELATED"/>
    <property type="match status" value="1"/>
</dbReference>